<name>A0A6J6BHQ7_9ZZZZ</name>
<organism evidence="4">
    <name type="scientific">freshwater metagenome</name>
    <dbReference type="NCBI Taxonomy" id="449393"/>
    <lineage>
        <taxon>unclassified sequences</taxon>
        <taxon>metagenomes</taxon>
        <taxon>ecological metagenomes</taxon>
    </lineage>
</organism>
<dbReference type="InterPro" id="IPR016208">
    <property type="entry name" value="Ald_Oxase/xanthine_DH-like"/>
</dbReference>
<dbReference type="PANTHER" id="PTHR11908">
    <property type="entry name" value="XANTHINE DEHYDROGENASE"/>
    <property type="match status" value="1"/>
</dbReference>
<dbReference type="SUPFAM" id="SSF56003">
    <property type="entry name" value="Molybdenum cofactor-binding domain"/>
    <property type="match status" value="1"/>
</dbReference>
<protein>
    <submittedName>
        <fullName evidence="4">Unannotated protein</fullName>
    </submittedName>
</protein>
<dbReference type="Pfam" id="PF01315">
    <property type="entry name" value="Ald_Xan_dh_C"/>
    <property type="match status" value="1"/>
</dbReference>
<dbReference type="InterPro" id="IPR036856">
    <property type="entry name" value="Ald_Oxase/Xan_DH_a/b_sf"/>
</dbReference>
<dbReference type="AlphaFoldDB" id="A0A6J6BHQ7"/>
<dbReference type="GO" id="GO:0016491">
    <property type="term" value="F:oxidoreductase activity"/>
    <property type="evidence" value="ECO:0007669"/>
    <property type="project" value="UniProtKB-KW"/>
</dbReference>
<proteinExistence type="predicted"/>
<feature type="domain" description="Aldehyde oxidase/xanthine dehydrogenase a/b hammerhead" evidence="3">
    <location>
        <begin position="20"/>
        <end position="135"/>
    </location>
</feature>
<evidence type="ECO:0000256" key="1">
    <source>
        <dbReference type="ARBA" id="ARBA00022505"/>
    </source>
</evidence>
<evidence type="ECO:0000256" key="2">
    <source>
        <dbReference type="ARBA" id="ARBA00023002"/>
    </source>
</evidence>
<dbReference type="SMART" id="SM01008">
    <property type="entry name" value="Ald_Xan_dh_C"/>
    <property type="match status" value="1"/>
</dbReference>
<dbReference type="EMBL" id="CAEZSR010000003">
    <property type="protein sequence ID" value="CAB4538472.1"/>
    <property type="molecule type" value="Genomic_DNA"/>
</dbReference>
<dbReference type="Gene3D" id="3.30.365.10">
    <property type="entry name" value="Aldehyde oxidase/xanthine dehydrogenase, molybdopterin binding domain"/>
    <property type="match status" value="4"/>
</dbReference>
<keyword evidence="1" id="KW-0500">Molybdenum</keyword>
<dbReference type="InterPro" id="IPR000674">
    <property type="entry name" value="Ald_Oxase/Xan_DH_a/b"/>
</dbReference>
<reference evidence="4" key="1">
    <citation type="submission" date="2020-05" db="EMBL/GenBank/DDBJ databases">
        <authorList>
            <person name="Chiriac C."/>
            <person name="Salcher M."/>
            <person name="Ghai R."/>
            <person name="Kavagutti S V."/>
        </authorList>
    </citation>
    <scope>NUCLEOTIDE SEQUENCE</scope>
</reference>
<dbReference type="InterPro" id="IPR046867">
    <property type="entry name" value="AldOxase/xan_DH_MoCoBD2"/>
</dbReference>
<dbReference type="Pfam" id="PF02738">
    <property type="entry name" value="MoCoBD_1"/>
    <property type="match status" value="1"/>
</dbReference>
<dbReference type="Gene3D" id="3.90.1170.50">
    <property type="entry name" value="Aldehyde oxidase/xanthine dehydrogenase, a/b hammerhead"/>
    <property type="match status" value="1"/>
</dbReference>
<dbReference type="InterPro" id="IPR008274">
    <property type="entry name" value="AldOxase/xan_DH_MoCoBD1"/>
</dbReference>
<dbReference type="InterPro" id="IPR037165">
    <property type="entry name" value="AldOxase/xan_DH_Mopterin-bd_sf"/>
</dbReference>
<sequence>MAGSILGTRVVRTEDPELLLGEARYVDDLSAPGGPLEGALHLVFVRSEMAHARIAGIETTTAAEMPGVVAVLTAADLGLRPSHGMAKVHDHFARPALADDKVRFVGEAIVAVIAETAVQAKDAADTVIVDYEPLGAVVHPEDAFAPDAPVIFDVHGDNLAMSTTDTAQPGIFDGADVVVRGRYVNQRMAVVPMEPHGAAAYVGDDGRVVVYGSTQMPHLLQGLLARSLGVTPPEVRVITPNVGGGFGGKAGMYPEQLVVAAVAKRLGRPVTWMSTRTEDMLALAHSRAQIQYVELGCTRDGTFTGLRVRLVGDGGAYPGMGAYLPAGTRRMSNGTYRFPAIQFDIAVAATNTTPTGAYRGAGRPEATALLERAVDQAALELGIDPIELRKRNLLTDDVFPFATLTGVTYDSGAYTTPLDAAAAAVGYDDLRREQAERRARGDRRLLGIGVAAYVEITAGGGNSEYGAVEIHPDGSATVKAGTSAHGQGHQTAFAMIVSSRTGIDVDRIRLVNVDTDEVRSGGGTGGSRSLQLGGSAVLRATEALVDKAKRLAARMLEADEADIVVDTEAGTVGVVGAPAAALDWGALARAAADASGTDDDPVDHDDGTLGLAAQLDFSQQGATFPFGAHIAVVEVDQDTGKVTLLRHVAVDDCGTVLNPLLVEGQQHGGVAAGVSQALYEQVVYDEDGNPLTANLMDYALPSAAEFPSFEVLTTETPTPLNPLGAKGIGEASTIGSTPAVQNAVIDALAHLGVRHVDLPCTSERVWRTIRDAEAGTLPDPWRDPPPIFARLAADQAVDAAGLSAAEGI</sequence>
<keyword evidence="2" id="KW-0560">Oxidoreductase</keyword>
<dbReference type="PANTHER" id="PTHR11908:SF132">
    <property type="entry name" value="ALDEHYDE OXIDASE 1-RELATED"/>
    <property type="match status" value="1"/>
</dbReference>
<dbReference type="Pfam" id="PF20256">
    <property type="entry name" value="MoCoBD_2"/>
    <property type="match status" value="1"/>
</dbReference>
<accession>A0A6J6BHQ7</accession>
<dbReference type="GO" id="GO:0005506">
    <property type="term" value="F:iron ion binding"/>
    <property type="evidence" value="ECO:0007669"/>
    <property type="project" value="InterPro"/>
</dbReference>
<gene>
    <name evidence="4" type="ORF">UFOPK1493_00124</name>
</gene>
<evidence type="ECO:0000313" key="4">
    <source>
        <dbReference type="EMBL" id="CAB4538472.1"/>
    </source>
</evidence>
<dbReference type="SUPFAM" id="SSF54665">
    <property type="entry name" value="CO dehydrogenase molybdoprotein N-domain-like"/>
    <property type="match status" value="1"/>
</dbReference>
<evidence type="ECO:0000259" key="3">
    <source>
        <dbReference type="SMART" id="SM01008"/>
    </source>
</evidence>